<dbReference type="PANTHER" id="PTHR22878:SF68">
    <property type="entry name" value="DYNEIN HEAVY CHAIN 6, AXONEMAL-LIKE"/>
    <property type="match status" value="1"/>
</dbReference>
<accession>A0A1Y2I1R0</accession>
<dbReference type="GO" id="GO:0051959">
    <property type="term" value="F:dynein light intermediate chain binding"/>
    <property type="evidence" value="ECO:0007669"/>
    <property type="project" value="InterPro"/>
</dbReference>
<evidence type="ECO:0000313" key="2">
    <source>
        <dbReference type="EMBL" id="ORZ39342.1"/>
    </source>
</evidence>
<name>A0A1Y2I1R0_9FUNG</name>
<reference evidence="2 3" key="1">
    <citation type="submission" date="2016-07" db="EMBL/GenBank/DDBJ databases">
        <title>Pervasive Adenine N6-methylation of Active Genes in Fungi.</title>
        <authorList>
            <consortium name="DOE Joint Genome Institute"/>
            <person name="Mondo S.J."/>
            <person name="Dannebaum R.O."/>
            <person name="Kuo R.C."/>
            <person name="Labutti K."/>
            <person name="Haridas S."/>
            <person name="Kuo A."/>
            <person name="Salamov A."/>
            <person name="Ahrendt S.R."/>
            <person name="Lipzen A."/>
            <person name="Sullivan W."/>
            <person name="Andreopoulos W.B."/>
            <person name="Clum A."/>
            <person name="Lindquist E."/>
            <person name="Daum C."/>
            <person name="Ramamoorthy G.K."/>
            <person name="Gryganskyi A."/>
            <person name="Culley D."/>
            <person name="Magnuson J.K."/>
            <person name="James T.Y."/>
            <person name="O'Malley M.A."/>
            <person name="Stajich J.E."/>
            <person name="Spatafora J.W."/>
            <person name="Visel A."/>
            <person name="Grigoriev I.V."/>
        </authorList>
    </citation>
    <scope>NUCLEOTIDE SEQUENCE [LARGE SCALE GENOMIC DNA]</scope>
    <source>
        <strain evidence="2 3">PL171</strain>
    </source>
</reference>
<dbReference type="EMBL" id="MCFL01000005">
    <property type="protein sequence ID" value="ORZ39342.1"/>
    <property type="molecule type" value="Genomic_DNA"/>
</dbReference>
<comment type="caution">
    <text evidence="2">The sequence shown here is derived from an EMBL/GenBank/DDBJ whole genome shotgun (WGS) entry which is preliminary data.</text>
</comment>
<gene>
    <name evidence="2" type="ORF">BCR44DRAFT_1482648</name>
</gene>
<organism evidence="2 3">
    <name type="scientific">Catenaria anguillulae PL171</name>
    <dbReference type="NCBI Taxonomy" id="765915"/>
    <lineage>
        <taxon>Eukaryota</taxon>
        <taxon>Fungi</taxon>
        <taxon>Fungi incertae sedis</taxon>
        <taxon>Blastocladiomycota</taxon>
        <taxon>Blastocladiomycetes</taxon>
        <taxon>Blastocladiales</taxon>
        <taxon>Catenariaceae</taxon>
        <taxon>Catenaria</taxon>
    </lineage>
</organism>
<evidence type="ECO:0000313" key="3">
    <source>
        <dbReference type="Proteomes" id="UP000193411"/>
    </source>
</evidence>
<dbReference type="Pfam" id="PF08393">
    <property type="entry name" value="DHC_N2"/>
    <property type="match status" value="1"/>
</dbReference>
<feature type="domain" description="Dynein heavy chain linker" evidence="1">
    <location>
        <begin position="564"/>
        <end position="686"/>
    </location>
</feature>
<protein>
    <recommendedName>
        <fullName evidence="1">Dynein heavy chain linker domain-containing protein</fullName>
    </recommendedName>
</protein>
<dbReference type="GO" id="GO:0030286">
    <property type="term" value="C:dynein complex"/>
    <property type="evidence" value="ECO:0007669"/>
    <property type="project" value="InterPro"/>
</dbReference>
<dbReference type="PANTHER" id="PTHR22878">
    <property type="entry name" value="DYNEIN HEAVY CHAIN 6, AXONEMAL-LIKE-RELATED"/>
    <property type="match status" value="1"/>
</dbReference>
<dbReference type="InterPro" id="IPR013602">
    <property type="entry name" value="Dynein_heavy_linker"/>
</dbReference>
<dbReference type="OrthoDB" id="5567963at2759"/>
<dbReference type="AlphaFoldDB" id="A0A1Y2I1R0"/>
<dbReference type="GO" id="GO:0045505">
    <property type="term" value="F:dynein intermediate chain binding"/>
    <property type="evidence" value="ECO:0007669"/>
    <property type="project" value="InterPro"/>
</dbReference>
<dbReference type="GO" id="GO:0007018">
    <property type="term" value="P:microtubule-based movement"/>
    <property type="evidence" value="ECO:0007669"/>
    <property type="project" value="InterPro"/>
</dbReference>
<proteinExistence type="predicted"/>
<dbReference type="Proteomes" id="UP000193411">
    <property type="component" value="Unassembled WGS sequence"/>
</dbReference>
<evidence type="ECO:0000259" key="1">
    <source>
        <dbReference type="Pfam" id="PF08393"/>
    </source>
</evidence>
<keyword evidence="3" id="KW-1185">Reference proteome</keyword>
<sequence length="1000" mass="111181">MWHQIAALRLRTPGMPRDVSQRIVDRLMAVAGEWKVIKKRPKQEDWAEKLSEHKWHWMFAMKQAAMIGPTRNDKDLVAFQNVNANKVLPGDGSVVAWNGAWASVTSIRASLMDTLDHLFEAEFPISSSTASSRNVPVKPFQDWCKGMSAKRARIEHKLLVNWRAAATKAISQVPCLGHMYVKVPRLVDCLVHTLFQEAVDRMHSATLDAVRVDQEIGAPFTRPRHSLRLEPTAVQTRQLMVQVVGELHQALTERWTPFTRAYARGDSLISQLSTCLWLLDPGPESVCYTQDAPIPNSDCTWRTDMLSHINTVLGDLARCRPMLFDRSSTAATVGDIVHFDVGTAVRRLRARWRVWDACCRKQLAHVFQTASAQLERIYASATQTLHVSGVGTDPGTWTVLAQTLSRQQQQLDLAHAVASQLATWWAVCYEHQVDVADADSERYWLARAIPRQLACEYAVANEELARARRDFVARVRVTTAHIEGSLEAHGVELADIGREKQAGEAVKVARRVAALRVRVEKLVAERDTVVTVQTAIGMRAEEMDPGHHQHDTWPGVMDLMGKVMRASRLWDTAVAIQDALATYRKTFFTQLPRDALGAQLLSWKETLVSLLLEHPSSVVEDVNARQVVDQVHAQCAAIANMWPILYALSSPHLQMRHWFQITKRIGLAAHDLEMLTLEQVLEQKLDLLTDILLTGSGAHKLSGWDTWEMPLTEAAVREREKRGAKASSVANDMMAMTSLDHLGHNANASSAAGPLPPGQEALVMTIRTNSIHLDAVASGPHLWPSITRTIAGAHGPTTKLVNRHQVTIPFTRIVSIQIRPPDARRYLTRELEWLAWNGSKKLASLTVGGEQEDRLDCVDEEEDEVEAAQPAFLTSLPSALGRPPGALPPSNQSTKQAVKSHPAVPTISTTVNGHSAVRRGIWCTRRGNVFYYVACSTEESVGDPVLEAQLMGQSAIALYLEPTEDEMPLSKVVVSVPRGVTPELFAERLQNACAREIIME</sequence>
<dbReference type="InterPro" id="IPR026983">
    <property type="entry name" value="DHC"/>
</dbReference>